<dbReference type="EMBL" id="CAJGYM010000074">
    <property type="protein sequence ID" value="CAD6196549.1"/>
    <property type="molecule type" value="Genomic_DNA"/>
</dbReference>
<accession>A0A8S1HLF4</accession>
<comment type="caution">
    <text evidence="2">The sequence shown here is derived from an EMBL/GenBank/DDBJ whole genome shotgun (WGS) entry which is preliminary data.</text>
</comment>
<organism evidence="2 3">
    <name type="scientific">Caenorhabditis auriculariae</name>
    <dbReference type="NCBI Taxonomy" id="2777116"/>
    <lineage>
        <taxon>Eukaryota</taxon>
        <taxon>Metazoa</taxon>
        <taxon>Ecdysozoa</taxon>
        <taxon>Nematoda</taxon>
        <taxon>Chromadorea</taxon>
        <taxon>Rhabditida</taxon>
        <taxon>Rhabditina</taxon>
        <taxon>Rhabditomorpha</taxon>
        <taxon>Rhabditoidea</taxon>
        <taxon>Rhabditidae</taxon>
        <taxon>Peloderinae</taxon>
        <taxon>Caenorhabditis</taxon>
    </lineage>
</organism>
<evidence type="ECO:0000313" key="3">
    <source>
        <dbReference type="Proteomes" id="UP000835052"/>
    </source>
</evidence>
<gene>
    <name evidence="2" type="ORF">CAUJ_LOCUS12463</name>
</gene>
<feature type="domain" description="Apple" evidence="1">
    <location>
        <begin position="316"/>
        <end position="397"/>
    </location>
</feature>
<protein>
    <recommendedName>
        <fullName evidence="1">Apple domain-containing protein</fullName>
    </recommendedName>
</protein>
<reference evidence="2" key="1">
    <citation type="submission" date="2020-10" db="EMBL/GenBank/DDBJ databases">
        <authorList>
            <person name="Kikuchi T."/>
        </authorList>
    </citation>
    <scope>NUCLEOTIDE SEQUENCE</scope>
    <source>
        <strain evidence="2">NKZ352</strain>
    </source>
</reference>
<dbReference type="Proteomes" id="UP000835052">
    <property type="component" value="Unassembled WGS sequence"/>
</dbReference>
<dbReference type="PROSITE" id="PS50948">
    <property type="entry name" value="PAN"/>
    <property type="match status" value="1"/>
</dbReference>
<evidence type="ECO:0000259" key="1">
    <source>
        <dbReference type="PROSITE" id="PS50948"/>
    </source>
</evidence>
<sequence length="592" mass="66401">MLVCNLFNVTTDDVVVKGEFSGDVIWLMLNYNLTSCGSLEDIQMIWSKPYCQTIVSGAIEPMLHWKIDVDGNEFSARTISNGTLSCGGYRVFPQTSCADGLHKNGFSYNTICNLFNATTDDVLVKGEFSGDVIWLMLNYNLTSCGPLEDILSKPYCQTLEEEAEPMLHWIVDVNGNEFSARKVSNDTLSCGGLRKYPLTSCMDGLYKTADMQYKELGFSYKTVCNLFNATTDNVSVTRKDSGDVIWLIINYNLTTCGSLEDVDMILSKPYCQTLEEEAEPMLHWIVDVNGNEFSARTFPNDTLLCGGVRKYPLTSCMDGLYQSFNSQYKQLGSYTGVSPEYQYQNISSEDNCKTLCQKKRGCWGFSYSTTCNLFNATTDNVVVKKEDSGDVIWLMLNYNLTSCGSLEDIEMIWSKPYCQSLTCGVYKPVLQWKISVENDKFSAITSPNETIYCGGMCFWPKEPCESGYRMIPQKGYADAACLPEPIGFSYTTICNIFNATADTVVVNRDYSSDIIWLMINYNITTCTSLEDVEMTWSKAYCQSLTCGVYLPVVRWKIIVDNDKFRAARTANGSVSCAGVCYSEQHLAMQAMQ</sequence>
<dbReference type="AlphaFoldDB" id="A0A8S1HLF4"/>
<keyword evidence="3" id="KW-1185">Reference proteome</keyword>
<dbReference type="SUPFAM" id="SSF57414">
    <property type="entry name" value="Hairpin loop containing domain-like"/>
    <property type="match status" value="1"/>
</dbReference>
<evidence type="ECO:0000313" key="2">
    <source>
        <dbReference type="EMBL" id="CAD6196549.1"/>
    </source>
</evidence>
<name>A0A8S1HLF4_9PELO</name>
<proteinExistence type="predicted"/>
<dbReference type="InterPro" id="IPR003609">
    <property type="entry name" value="Pan_app"/>
</dbReference>